<sequence length="206" mass="21946">MNHHFKPLRTALGLALALSLCGPLPVALAALAGPDAPAATMLPGSSLYQVDAGLTDQHGQPLRWSDLHGRPQLVSMFYANCHLMCPLILENAKALQKQLGADGERLGVAVITLDPARDTPQALAAVAADHRTPAAWRYLRPEPDAVRALASVLGVRYRFRDDGSINHTSVLVLLDAEGREVARSEVTGIAPDPAFVQQVRATLAAD</sequence>
<dbReference type="Gene3D" id="3.40.30.10">
    <property type="entry name" value="Glutaredoxin"/>
    <property type="match status" value="1"/>
</dbReference>
<dbReference type="Proteomes" id="UP000321583">
    <property type="component" value="Unassembled WGS sequence"/>
</dbReference>
<dbReference type="PANTHER" id="PTHR12151:SF25">
    <property type="entry name" value="LINALOOL DEHYDRATASE_ISOMERASE DOMAIN-CONTAINING PROTEIN"/>
    <property type="match status" value="1"/>
</dbReference>
<dbReference type="PANTHER" id="PTHR12151">
    <property type="entry name" value="ELECTRON TRANSPORT PROTIN SCO1/SENC FAMILY MEMBER"/>
    <property type="match status" value="1"/>
</dbReference>
<protein>
    <submittedName>
        <fullName evidence="5">Protein SCO1/2</fullName>
    </submittedName>
</protein>
<keyword evidence="4" id="KW-0732">Signal</keyword>
<dbReference type="AlphaFoldDB" id="A0A562DZE9"/>
<dbReference type="Pfam" id="PF02630">
    <property type="entry name" value="SCO1-SenC"/>
    <property type="match status" value="1"/>
</dbReference>
<feature type="binding site" evidence="2">
    <location>
        <position position="85"/>
    </location>
    <ligand>
        <name>Cu cation</name>
        <dbReference type="ChEBI" id="CHEBI:23378"/>
    </ligand>
</feature>
<keyword evidence="3" id="KW-1015">Disulfide bond</keyword>
<reference evidence="5 6" key="1">
    <citation type="submission" date="2019-07" db="EMBL/GenBank/DDBJ databases">
        <title>Genome sequencing of lignin-degrading bacterial isolates.</title>
        <authorList>
            <person name="Gladden J."/>
        </authorList>
    </citation>
    <scope>NUCLEOTIDE SEQUENCE [LARGE SCALE GENOMIC DNA]</scope>
    <source>
        <strain evidence="5 6">J19</strain>
    </source>
</reference>
<name>A0A562DZE9_9GAMM</name>
<dbReference type="RefSeq" id="WP_125075822.1">
    <property type="nucleotide sequence ID" value="NZ_VLJS01000048.1"/>
</dbReference>
<evidence type="ECO:0000256" key="3">
    <source>
        <dbReference type="PIRSR" id="PIRSR603782-2"/>
    </source>
</evidence>
<feature type="binding site" evidence="2">
    <location>
        <position position="167"/>
    </location>
    <ligand>
        <name>Cu cation</name>
        <dbReference type="ChEBI" id="CHEBI:23378"/>
    </ligand>
</feature>
<evidence type="ECO:0000256" key="1">
    <source>
        <dbReference type="ARBA" id="ARBA00010996"/>
    </source>
</evidence>
<dbReference type="SUPFAM" id="SSF52833">
    <property type="entry name" value="Thioredoxin-like"/>
    <property type="match status" value="1"/>
</dbReference>
<keyword evidence="2" id="KW-0186">Copper</keyword>
<feature type="signal peptide" evidence="4">
    <location>
        <begin position="1"/>
        <end position="29"/>
    </location>
</feature>
<dbReference type="InterPro" id="IPR036249">
    <property type="entry name" value="Thioredoxin-like_sf"/>
</dbReference>
<dbReference type="CDD" id="cd02968">
    <property type="entry name" value="SCO"/>
    <property type="match status" value="1"/>
</dbReference>
<feature type="disulfide bond" description="Redox-active" evidence="3">
    <location>
        <begin position="81"/>
        <end position="85"/>
    </location>
</feature>
<comment type="similarity">
    <text evidence="1">Belongs to the SCO1/2 family.</text>
</comment>
<dbReference type="OrthoDB" id="6335573at2"/>
<dbReference type="GO" id="GO:0046872">
    <property type="term" value="F:metal ion binding"/>
    <property type="evidence" value="ECO:0007669"/>
    <property type="project" value="UniProtKB-KW"/>
</dbReference>
<dbReference type="InterPro" id="IPR003782">
    <property type="entry name" value="SCO1/SenC"/>
</dbReference>
<comment type="caution">
    <text evidence="5">The sequence shown here is derived from an EMBL/GenBank/DDBJ whole genome shotgun (WGS) entry which is preliminary data.</text>
</comment>
<dbReference type="EMBL" id="VLJS01000048">
    <property type="protein sequence ID" value="TWH14971.1"/>
    <property type="molecule type" value="Genomic_DNA"/>
</dbReference>
<keyword evidence="2" id="KW-0479">Metal-binding</keyword>
<feature type="binding site" evidence="2">
    <location>
        <position position="81"/>
    </location>
    <ligand>
        <name>Cu cation</name>
        <dbReference type="ChEBI" id="CHEBI:23378"/>
    </ligand>
</feature>
<organism evidence="5 6">
    <name type="scientific">Pseudoxanthomonas taiwanensis J19</name>
    <dbReference type="NCBI Taxonomy" id="935569"/>
    <lineage>
        <taxon>Bacteria</taxon>
        <taxon>Pseudomonadati</taxon>
        <taxon>Pseudomonadota</taxon>
        <taxon>Gammaproteobacteria</taxon>
        <taxon>Lysobacterales</taxon>
        <taxon>Lysobacteraceae</taxon>
        <taxon>Pseudoxanthomonas</taxon>
    </lineage>
</organism>
<proteinExistence type="inferred from homology"/>
<evidence type="ECO:0000313" key="6">
    <source>
        <dbReference type="Proteomes" id="UP000321583"/>
    </source>
</evidence>
<evidence type="ECO:0000313" key="5">
    <source>
        <dbReference type="EMBL" id="TWH14971.1"/>
    </source>
</evidence>
<accession>A0A562DZE9</accession>
<keyword evidence="6" id="KW-1185">Reference proteome</keyword>
<feature type="chain" id="PRO_5021806210" evidence="4">
    <location>
        <begin position="30"/>
        <end position="206"/>
    </location>
</feature>
<evidence type="ECO:0000256" key="4">
    <source>
        <dbReference type="SAM" id="SignalP"/>
    </source>
</evidence>
<evidence type="ECO:0000256" key="2">
    <source>
        <dbReference type="PIRSR" id="PIRSR603782-1"/>
    </source>
</evidence>
<gene>
    <name evidence="5" type="ORF">L613_002000000250</name>
</gene>